<feature type="compositionally biased region" description="Pro residues" evidence="5">
    <location>
        <begin position="304"/>
        <end position="318"/>
    </location>
</feature>
<dbReference type="InterPro" id="IPR003439">
    <property type="entry name" value="ABC_transporter-like_ATP-bd"/>
</dbReference>
<name>A0A1S1Q9K0_9ACTN</name>
<dbReference type="EMBL" id="MAXA01000180">
    <property type="protein sequence ID" value="OHV30256.1"/>
    <property type="molecule type" value="Genomic_DNA"/>
</dbReference>
<dbReference type="RefSeq" id="WP_071062897.1">
    <property type="nucleotide sequence ID" value="NZ_MAXA01000180.1"/>
</dbReference>
<keyword evidence="3" id="KW-0547">Nucleotide-binding</keyword>
<dbReference type="Pfam" id="PF00005">
    <property type="entry name" value="ABC_tran"/>
    <property type="match status" value="2"/>
</dbReference>
<feature type="domain" description="ABC transporter" evidence="6">
    <location>
        <begin position="25"/>
        <end position="272"/>
    </location>
</feature>
<evidence type="ECO:0000313" key="8">
    <source>
        <dbReference type="Proteomes" id="UP000179769"/>
    </source>
</evidence>
<sequence>MTTRTAGAPDVGKAPEGPEEPATDVVVTDLSVAAAGGRAVLDGASCDLPAGGTLAVIGTSGAGKTTFALALLGHLGPGLTRTSGGVTIGGVDVFAPRASRARELRRRRVRYLPQDPAASLTPTMRVSALLTEMIRLVGRGADVRARAAAALRAVGLPDDRAFLARYPHQLSGGQRQRLLLALALTGEPDVLVLDEPTANVDPDQAAALLALIEQRRAVRSFSLVLVSHDLAAVAELPGVPELVVLDAGRIVERGAPRDVLDRPRTGPTRALSAASRRLSHAPAPAPAQQPPAQASPRAAGAEPAPGPGPAAAPSPSLSPEPGAVALRVAGLRVSTGAARRRAEVLRGVDLTVRRGECVGVVGVSGTGKTTLARAVIGLHPWDDGTVELDGVPLAPSATDRPPPQRRRIGYVFQDPYTSLNPRRPVGEAVTRAYALAAGDAREAGEPEGPEESGGEVAALLAELGLAPELAARRPGRLSGGQRQRFALARALATAPDLLICDEVTSALDPVSAGAICGLVRGLVTERGLAAVFISHDRGAVSAVADHVRELRGGLLAAPPPGA</sequence>
<dbReference type="PROSITE" id="PS00211">
    <property type="entry name" value="ABC_TRANSPORTER_1"/>
    <property type="match status" value="2"/>
</dbReference>
<dbReference type="GO" id="GO:0016887">
    <property type="term" value="F:ATP hydrolysis activity"/>
    <property type="evidence" value="ECO:0007669"/>
    <property type="project" value="InterPro"/>
</dbReference>
<feature type="region of interest" description="Disordered" evidence="5">
    <location>
        <begin position="256"/>
        <end position="321"/>
    </location>
</feature>
<proteinExistence type="inferred from homology"/>
<feature type="compositionally biased region" description="Low complexity" evidence="5">
    <location>
        <begin position="269"/>
        <end position="282"/>
    </location>
</feature>
<dbReference type="SMART" id="SM00382">
    <property type="entry name" value="AAA"/>
    <property type="match status" value="2"/>
</dbReference>
<comment type="similarity">
    <text evidence="1">Belongs to the ABC transporter superfamily.</text>
</comment>
<evidence type="ECO:0000256" key="5">
    <source>
        <dbReference type="SAM" id="MobiDB-lite"/>
    </source>
</evidence>
<dbReference type="InterPro" id="IPR027417">
    <property type="entry name" value="P-loop_NTPase"/>
</dbReference>
<dbReference type="SUPFAM" id="SSF52540">
    <property type="entry name" value="P-loop containing nucleoside triphosphate hydrolases"/>
    <property type="match status" value="2"/>
</dbReference>
<dbReference type="InterPro" id="IPR003593">
    <property type="entry name" value="AAA+_ATPase"/>
</dbReference>
<protein>
    <recommendedName>
        <fullName evidence="6">ABC transporter domain-containing protein</fullName>
    </recommendedName>
</protein>
<dbReference type="InterPro" id="IPR017871">
    <property type="entry name" value="ABC_transporter-like_CS"/>
</dbReference>
<dbReference type="Gene3D" id="3.40.50.300">
    <property type="entry name" value="P-loop containing nucleotide triphosphate hydrolases"/>
    <property type="match status" value="2"/>
</dbReference>
<evidence type="ECO:0000256" key="2">
    <source>
        <dbReference type="ARBA" id="ARBA00022448"/>
    </source>
</evidence>
<gene>
    <name evidence="7" type="ORF">BBK14_16685</name>
</gene>
<comment type="caution">
    <text evidence="7">The sequence shown here is derived from an EMBL/GenBank/DDBJ whole genome shotgun (WGS) entry which is preliminary data.</text>
</comment>
<dbReference type="InterPro" id="IPR050319">
    <property type="entry name" value="ABC_transp_ATP-bind"/>
</dbReference>
<evidence type="ECO:0000259" key="6">
    <source>
        <dbReference type="PROSITE" id="PS50893"/>
    </source>
</evidence>
<accession>A0A1S1Q9K0</accession>
<evidence type="ECO:0000256" key="1">
    <source>
        <dbReference type="ARBA" id="ARBA00005417"/>
    </source>
</evidence>
<dbReference type="OrthoDB" id="4008250at2"/>
<feature type="compositionally biased region" description="Low complexity" evidence="5">
    <location>
        <begin position="290"/>
        <end position="303"/>
    </location>
</feature>
<keyword evidence="8" id="KW-1185">Reference proteome</keyword>
<dbReference type="AlphaFoldDB" id="A0A1S1Q9K0"/>
<evidence type="ECO:0000256" key="3">
    <source>
        <dbReference type="ARBA" id="ARBA00022741"/>
    </source>
</evidence>
<organism evidence="7 8">
    <name type="scientific">Parafrankia soli</name>
    <dbReference type="NCBI Taxonomy" id="2599596"/>
    <lineage>
        <taxon>Bacteria</taxon>
        <taxon>Bacillati</taxon>
        <taxon>Actinomycetota</taxon>
        <taxon>Actinomycetes</taxon>
        <taxon>Frankiales</taxon>
        <taxon>Frankiaceae</taxon>
        <taxon>Parafrankia</taxon>
    </lineage>
</organism>
<reference evidence="8" key="1">
    <citation type="submission" date="2016-07" db="EMBL/GenBank/DDBJ databases">
        <title>Frankia sp. NRRL B-16219 Genome sequencing.</title>
        <authorList>
            <person name="Ghodhbane-Gtari F."/>
            <person name="Swanson E."/>
            <person name="Gueddou A."/>
            <person name="Louati M."/>
            <person name="Nouioui I."/>
            <person name="Hezbri K."/>
            <person name="Abebe-Akele F."/>
            <person name="Simpson S."/>
            <person name="Morris K."/>
            <person name="Thomas K."/>
            <person name="Gtari M."/>
            <person name="Tisa L.S."/>
        </authorList>
    </citation>
    <scope>NUCLEOTIDE SEQUENCE [LARGE SCALE GENOMIC DNA]</scope>
    <source>
        <strain evidence="8">NRRL B-16219</strain>
    </source>
</reference>
<dbReference type="GO" id="GO:0005524">
    <property type="term" value="F:ATP binding"/>
    <property type="evidence" value="ECO:0007669"/>
    <property type="project" value="UniProtKB-KW"/>
</dbReference>
<dbReference type="PANTHER" id="PTHR43776:SF7">
    <property type="entry name" value="D,D-DIPEPTIDE TRANSPORT ATP-BINDING PROTEIN DDPF-RELATED"/>
    <property type="match status" value="1"/>
</dbReference>
<dbReference type="PROSITE" id="PS50893">
    <property type="entry name" value="ABC_TRANSPORTER_2"/>
    <property type="match status" value="2"/>
</dbReference>
<keyword evidence="4" id="KW-0067">ATP-binding</keyword>
<dbReference type="GO" id="GO:0055085">
    <property type="term" value="P:transmembrane transport"/>
    <property type="evidence" value="ECO:0007669"/>
    <property type="project" value="UniProtKB-ARBA"/>
</dbReference>
<evidence type="ECO:0000313" key="7">
    <source>
        <dbReference type="EMBL" id="OHV30256.1"/>
    </source>
</evidence>
<dbReference type="Proteomes" id="UP000179769">
    <property type="component" value="Unassembled WGS sequence"/>
</dbReference>
<feature type="region of interest" description="Disordered" evidence="5">
    <location>
        <begin position="1"/>
        <end position="22"/>
    </location>
</feature>
<dbReference type="PANTHER" id="PTHR43776">
    <property type="entry name" value="TRANSPORT ATP-BINDING PROTEIN"/>
    <property type="match status" value="1"/>
</dbReference>
<feature type="domain" description="ABC transporter" evidence="6">
    <location>
        <begin position="326"/>
        <end position="562"/>
    </location>
</feature>
<evidence type="ECO:0000256" key="4">
    <source>
        <dbReference type="ARBA" id="ARBA00022840"/>
    </source>
</evidence>
<keyword evidence="2" id="KW-0813">Transport</keyword>